<accession>A0A1X7R4J0</accession>
<evidence type="ECO:0000256" key="7">
    <source>
        <dbReference type="ARBA" id="ARBA00022824"/>
    </source>
</evidence>
<dbReference type="InterPro" id="IPR036465">
    <property type="entry name" value="vWFA_dom_sf"/>
</dbReference>
<dbReference type="Pfam" id="PF04815">
    <property type="entry name" value="Sec23_helical"/>
    <property type="match status" value="1"/>
</dbReference>
<evidence type="ECO:0000256" key="11">
    <source>
        <dbReference type="ARBA" id="ARBA00023136"/>
    </source>
</evidence>
<evidence type="ECO:0000259" key="17">
    <source>
        <dbReference type="Pfam" id="PF08033"/>
    </source>
</evidence>
<evidence type="ECO:0000313" key="18">
    <source>
        <dbReference type="EMBL" id="SMN20582.1"/>
    </source>
</evidence>
<dbReference type="AlphaFoldDB" id="A0A1X7R4J0"/>
<dbReference type="GO" id="GO:0030127">
    <property type="term" value="C:COPII vesicle coat"/>
    <property type="evidence" value="ECO:0007669"/>
    <property type="project" value="InterPro"/>
</dbReference>
<dbReference type="InterPro" id="IPR006895">
    <property type="entry name" value="Znf_Sec23_Sec24"/>
</dbReference>
<dbReference type="GO" id="GO:0008270">
    <property type="term" value="F:zinc ion binding"/>
    <property type="evidence" value="ECO:0007669"/>
    <property type="project" value="InterPro"/>
</dbReference>
<dbReference type="Gene3D" id="3.40.50.410">
    <property type="entry name" value="von Willebrand factor, type A domain"/>
    <property type="match status" value="1"/>
</dbReference>
<dbReference type="Pfam" id="PF00626">
    <property type="entry name" value="Gelsolin"/>
    <property type="match status" value="1"/>
</dbReference>
<keyword evidence="9" id="KW-0653">Protein transport</keyword>
<feature type="domain" description="Zinc finger Sec23/Sec24-type" evidence="14">
    <location>
        <begin position="239"/>
        <end position="274"/>
    </location>
</feature>
<dbReference type="Proteomes" id="UP000196158">
    <property type="component" value="Unassembled WGS sequence"/>
</dbReference>
<evidence type="ECO:0000259" key="16">
    <source>
        <dbReference type="Pfam" id="PF04815"/>
    </source>
</evidence>
<dbReference type="GO" id="GO:0006886">
    <property type="term" value="P:intracellular protein transport"/>
    <property type="evidence" value="ECO:0007669"/>
    <property type="project" value="InterPro"/>
</dbReference>
<protein>
    <submittedName>
        <fullName evidence="18">Similar to Saccharomyces cerevisiae YIL109C SEC24 Component of the Sec23p-Sec24p heterodimer of the COPII vesicle coat</fullName>
    </submittedName>
</protein>
<dbReference type="GO" id="GO:0000149">
    <property type="term" value="F:SNARE binding"/>
    <property type="evidence" value="ECO:0007669"/>
    <property type="project" value="TreeGrafter"/>
</dbReference>
<dbReference type="Gene3D" id="2.30.30.380">
    <property type="entry name" value="Zn-finger domain of Sec23/24"/>
    <property type="match status" value="1"/>
</dbReference>
<feature type="domain" description="Sec23/Sec24 beta-sandwich" evidence="17">
    <location>
        <begin position="583"/>
        <end position="665"/>
    </location>
</feature>
<dbReference type="InterPro" id="IPR036175">
    <property type="entry name" value="Sec23/24_helical_dom_sf"/>
</dbReference>
<dbReference type="InterPro" id="IPR050550">
    <property type="entry name" value="SEC23_SEC24_subfamily"/>
</dbReference>
<dbReference type="PANTHER" id="PTHR13803:SF39">
    <property type="entry name" value="SECRETORY 24AB, ISOFORM A"/>
    <property type="match status" value="1"/>
</dbReference>
<dbReference type="InterPro" id="IPR036174">
    <property type="entry name" value="Znf_Sec23_Sec24_sf"/>
</dbReference>
<organism evidence="18 19">
    <name type="scientific">Maudiozyma saulgeensis</name>
    <dbReference type="NCBI Taxonomy" id="1789683"/>
    <lineage>
        <taxon>Eukaryota</taxon>
        <taxon>Fungi</taxon>
        <taxon>Dikarya</taxon>
        <taxon>Ascomycota</taxon>
        <taxon>Saccharomycotina</taxon>
        <taxon>Saccharomycetes</taxon>
        <taxon>Saccharomycetales</taxon>
        <taxon>Saccharomycetaceae</taxon>
        <taxon>Maudiozyma</taxon>
    </lineage>
</organism>
<dbReference type="SUPFAM" id="SSF82754">
    <property type="entry name" value="C-terminal, gelsolin-like domain of Sec23/24"/>
    <property type="match status" value="1"/>
</dbReference>
<evidence type="ECO:0000256" key="6">
    <source>
        <dbReference type="ARBA" id="ARBA00022490"/>
    </source>
</evidence>
<keyword evidence="19" id="KW-1185">Reference proteome</keyword>
<dbReference type="STRING" id="1789683.A0A1X7R4J0"/>
<dbReference type="InterPro" id="IPR012990">
    <property type="entry name" value="Beta-sandwich_Sec23_24"/>
</dbReference>
<feature type="compositionally biased region" description="Low complexity" evidence="12">
    <location>
        <begin position="37"/>
        <end position="58"/>
    </location>
</feature>
<feature type="domain" description="Sec23/Sec24 trunk" evidence="15">
    <location>
        <begin position="325"/>
        <end position="562"/>
    </location>
</feature>
<dbReference type="GO" id="GO:0070971">
    <property type="term" value="C:endoplasmic reticulum exit site"/>
    <property type="evidence" value="ECO:0007669"/>
    <property type="project" value="TreeGrafter"/>
</dbReference>
<dbReference type="GO" id="GO:0000139">
    <property type="term" value="C:Golgi membrane"/>
    <property type="evidence" value="ECO:0007669"/>
    <property type="project" value="UniProtKB-SubCell"/>
</dbReference>
<keyword evidence="7" id="KW-0256">Endoplasmic reticulum</keyword>
<evidence type="ECO:0000313" key="19">
    <source>
        <dbReference type="Proteomes" id="UP000196158"/>
    </source>
</evidence>
<dbReference type="GO" id="GO:0005789">
    <property type="term" value="C:endoplasmic reticulum membrane"/>
    <property type="evidence" value="ECO:0007669"/>
    <property type="project" value="UniProtKB-SubCell"/>
</dbReference>
<dbReference type="SUPFAM" id="SSF82919">
    <property type="entry name" value="Zn-finger domain of Sec23/24"/>
    <property type="match status" value="1"/>
</dbReference>
<dbReference type="InterPro" id="IPR007123">
    <property type="entry name" value="Gelsolin-like_dom"/>
</dbReference>
<evidence type="ECO:0000256" key="4">
    <source>
        <dbReference type="ARBA" id="ARBA00008334"/>
    </source>
</evidence>
<dbReference type="InterPro" id="IPR006896">
    <property type="entry name" value="Sec23/24_trunk_dom"/>
</dbReference>
<feature type="region of interest" description="Disordered" evidence="12">
    <location>
        <begin position="35"/>
        <end position="61"/>
    </location>
</feature>
<evidence type="ECO:0000256" key="2">
    <source>
        <dbReference type="ARBA" id="ARBA00004496"/>
    </source>
</evidence>
<evidence type="ECO:0000256" key="1">
    <source>
        <dbReference type="ARBA" id="ARBA00004394"/>
    </source>
</evidence>
<dbReference type="EMBL" id="FXLY01000005">
    <property type="protein sequence ID" value="SMN20582.1"/>
    <property type="molecule type" value="Genomic_DNA"/>
</dbReference>
<evidence type="ECO:0000259" key="14">
    <source>
        <dbReference type="Pfam" id="PF04810"/>
    </source>
</evidence>
<dbReference type="SUPFAM" id="SSF53300">
    <property type="entry name" value="vWA-like"/>
    <property type="match status" value="1"/>
</dbReference>
<keyword evidence="6" id="KW-0963">Cytoplasm</keyword>
<proteinExistence type="inferred from homology"/>
<evidence type="ECO:0000259" key="13">
    <source>
        <dbReference type="Pfam" id="PF00626"/>
    </source>
</evidence>
<dbReference type="Pfam" id="PF04810">
    <property type="entry name" value="zf-Sec23_Sec24"/>
    <property type="match status" value="1"/>
</dbReference>
<reference evidence="18 19" key="1">
    <citation type="submission" date="2017-04" db="EMBL/GenBank/DDBJ databases">
        <authorList>
            <person name="Afonso C.L."/>
            <person name="Miller P.J."/>
            <person name="Scott M.A."/>
            <person name="Spackman E."/>
            <person name="Goraichik I."/>
            <person name="Dimitrov K.M."/>
            <person name="Suarez D.L."/>
            <person name="Swayne D.E."/>
        </authorList>
    </citation>
    <scope>NUCLEOTIDE SEQUENCE [LARGE SCALE GENOMIC DNA]</scope>
</reference>
<dbReference type="Gene3D" id="2.60.40.1670">
    <property type="entry name" value="beta-sandwich domain of Sec23/24"/>
    <property type="match status" value="1"/>
</dbReference>
<dbReference type="SUPFAM" id="SSF81995">
    <property type="entry name" value="beta-sandwich domain of Sec23/24"/>
    <property type="match status" value="1"/>
</dbReference>
<evidence type="ECO:0000256" key="12">
    <source>
        <dbReference type="SAM" id="MobiDB-lite"/>
    </source>
</evidence>
<dbReference type="InterPro" id="IPR006900">
    <property type="entry name" value="Sec23/24_helical_dom"/>
</dbReference>
<feature type="domain" description="Sec23/Sec24 helical" evidence="16">
    <location>
        <begin position="676"/>
        <end position="780"/>
    </location>
</feature>
<dbReference type="Pfam" id="PF08033">
    <property type="entry name" value="Sec23_BS"/>
    <property type="match status" value="1"/>
</dbReference>
<evidence type="ECO:0000256" key="9">
    <source>
        <dbReference type="ARBA" id="ARBA00022927"/>
    </source>
</evidence>
<keyword evidence="11" id="KW-0472">Membrane</keyword>
<dbReference type="Gene3D" id="3.40.20.10">
    <property type="entry name" value="Severin"/>
    <property type="match status" value="1"/>
</dbReference>
<evidence type="ECO:0000256" key="10">
    <source>
        <dbReference type="ARBA" id="ARBA00023034"/>
    </source>
</evidence>
<sequence length="947" mass="107325">MSELPIQRQGFPQKKSVSTANLINRDVYAKNVPMQQSHSLMSSANNMSSTSLSSSCHSRPQTRMSLGHQQLHNQINLSTLSLNDLHNVPVINPGTFYSSMTPNSSNISLSTLGEVSPSQTDLNENNDIRGSQFFLNKTATLSNLNVSSNRVNLLNQLKPDILGLTQSPPAIELPYGDTTFNYDSTIPLSEYMRCTLSAVPTKASILKQSNIPFALVLKPYTSLYDNKNPVPLCNDGLVINCKRCGSYINPYVKFTPQSNQWRCNFCKLANDLPILYNSDDIKNESDNVNHNTIYKNRTEIKYSIVEYDLEKRTDVEETKINLNLLFIIDVSYNSIKSGMLKKSLETIKQTLDRIPNYDNGTTISFICVNNHLHFFSILSDEVVDKRNSKSSFSMYDVFDIDEAFLPVPEEQLRAPIHGYKKSISTLLESLEKIFTVSQSAQFALGPALETAYLLMQRTGGKIIILGSTLPNIGCGKLKVRRNQNNRANETDTKLRILRPQTTMDCQDIFYKNFAMKCVEVGVSIDQFYSSDGNYLDIATLSNLTKITSGQTHYYTNIKLQDDKFDDVRFSIELYSTLTMDLSLDVLMEVKASHGMKVQTPYGNIFERSPGVYYSPIMARDQSYAFDITLDNDYVSDMAFFQVSILSTQTNGERRLRVMTLPLPTTSSIRELYNKIDQKVVFFYFSRIAVSQMYSNPATSVRNTLSESFKKLISSYSHHVINIHKSKEFQDTFQLPRAIQLLPMLVLALEKCTGFRDQCSDDDRRADFLNIMNTAYLPNLIQMVYPTVYPIHEMEFNQGISKPINNSILNCSTEGIYLLDNSIDLILWIGSSVKSELLTGLFAVDSPEDIVEGLTEIPEISNSPINHKTRDLIEKIREKSQDTLIKYQSLYIFVGDIDDRYHIIPLSKTTDIFQDIVDCITNCMVEDPILNTESYAKYLESLHSVVIK</sequence>
<evidence type="ECO:0000256" key="8">
    <source>
        <dbReference type="ARBA" id="ARBA00022892"/>
    </source>
</evidence>
<feature type="domain" description="Gelsolin-like" evidence="13">
    <location>
        <begin position="811"/>
        <end position="870"/>
    </location>
</feature>
<dbReference type="InterPro" id="IPR036180">
    <property type="entry name" value="Gelsolin-like_dom_sf"/>
</dbReference>
<dbReference type="GO" id="GO:0090110">
    <property type="term" value="P:COPII-coated vesicle cargo loading"/>
    <property type="evidence" value="ECO:0007669"/>
    <property type="project" value="TreeGrafter"/>
</dbReference>
<keyword evidence="8" id="KW-0931">ER-Golgi transport</keyword>
<dbReference type="Gene3D" id="1.20.120.730">
    <property type="entry name" value="Sec23/Sec24 helical domain"/>
    <property type="match status" value="1"/>
</dbReference>
<dbReference type="Pfam" id="PF04811">
    <property type="entry name" value="Sec23_trunk"/>
    <property type="match status" value="1"/>
</dbReference>
<keyword evidence="5" id="KW-0813">Transport</keyword>
<comment type="similarity">
    <text evidence="4">Belongs to the SEC23/SEC24 family. SEC24 subfamily.</text>
</comment>
<comment type="subcellular location">
    <subcellularLocation>
        <location evidence="2">Cytoplasm</location>
    </subcellularLocation>
    <subcellularLocation>
        <location evidence="3">Endoplasmic reticulum membrane</location>
    </subcellularLocation>
    <subcellularLocation>
        <location evidence="1">Golgi apparatus membrane</location>
    </subcellularLocation>
</comment>
<evidence type="ECO:0000259" key="15">
    <source>
        <dbReference type="Pfam" id="PF04811"/>
    </source>
</evidence>
<gene>
    <name evidence="18" type="ORF">KASA_0N05852G</name>
</gene>
<name>A0A1X7R4J0_9SACH</name>
<dbReference type="OrthoDB" id="49016at2759"/>
<dbReference type="InterPro" id="IPR029006">
    <property type="entry name" value="ADF-H/Gelsolin-like_dom_sf"/>
</dbReference>
<evidence type="ECO:0000256" key="3">
    <source>
        <dbReference type="ARBA" id="ARBA00004586"/>
    </source>
</evidence>
<evidence type="ECO:0000256" key="5">
    <source>
        <dbReference type="ARBA" id="ARBA00022448"/>
    </source>
</evidence>
<keyword evidence="10" id="KW-0333">Golgi apparatus</keyword>
<dbReference type="PANTHER" id="PTHR13803">
    <property type="entry name" value="SEC24-RELATED PROTEIN"/>
    <property type="match status" value="1"/>
</dbReference>
<dbReference type="SUPFAM" id="SSF81811">
    <property type="entry name" value="Helical domain of Sec23/24"/>
    <property type="match status" value="1"/>
</dbReference>